<dbReference type="EMBL" id="CP063849">
    <property type="protein sequence ID" value="QOY86154.1"/>
    <property type="molecule type" value="Genomic_DNA"/>
</dbReference>
<accession>A0A7S7SIJ2</accession>
<sequence>MPQPQKSTKKAARSRNGGGGEIELSANKPSDDFLLTRIPPDFDVAPIGSCDGHALFGAERRGLFHFVSYQSGTGLSQYHVPHFRIADAISAAAESSEEALNFPLAEGLELLARRGEPFGLLNGEICFLLNGASGAVLARRMTEAAQLLKSARKRVIRENDMYVVARAITQAGNPVSSRARLLMDGIAFERSLLRRLSAKSFGLYSAFCTHRDFRCALGKKSCLKEMLKVHFDYYAAEPAAEDFVKLVLAVQDDFIGCRIWQPGAHLPMAEAVSALASALSKLDESQRTQMVLLNGMHGGSVFLHLGVLLRMISFADYADFLTAPYQPDSEEEQWIRSSTCYTELFGEASRV</sequence>
<dbReference type="KEGG" id="pfer:IRI77_25535"/>
<dbReference type="Proteomes" id="UP000593892">
    <property type="component" value="Chromosome"/>
</dbReference>
<reference evidence="2 3" key="1">
    <citation type="submission" date="2020-10" db="EMBL/GenBank/DDBJ databases">
        <title>Complete genome sequence of Paludibaculum fermentans P105T, a facultatively anaerobic acidobacterium capable of dissimilatory Fe(III) reduction.</title>
        <authorList>
            <person name="Dedysh S.N."/>
            <person name="Beletsky A.V."/>
            <person name="Kulichevskaya I.S."/>
            <person name="Mardanov A.V."/>
            <person name="Ravin N.V."/>
        </authorList>
    </citation>
    <scope>NUCLEOTIDE SEQUENCE [LARGE SCALE GENOMIC DNA]</scope>
    <source>
        <strain evidence="2 3">P105</strain>
    </source>
</reference>
<feature type="region of interest" description="Disordered" evidence="1">
    <location>
        <begin position="1"/>
        <end position="25"/>
    </location>
</feature>
<name>A0A7S7SIJ2_PALFE</name>
<evidence type="ECO:0000313" key="3">
    <source>
        <dbReference type="Proteomes" id="UP000593892"/>
    </source>
</evidence>
<dbReference type="AlphaFoldDB" id="A0A7S7SIJ2"/>
<evidence type="ECO:0000313" key="2">
    <source>
        <dbReference type="EMBL" id="QOY86154.1"/>
    </source>
</evidence>
<proteinExistence type="predicted"/>
<organism evidence="2 3">
    <name type="scientific">Paludibaculum fermentans</name>
    <dbReference type="NCBI Taxonomy" id="1473598"/>
    <lineage>
        <taxon>Bacteria</taxon>
        <taxon>Pseudomonadati</taxon>
        <taxon>Acidobacteriota</taxon>
        <taxon>Terriglobia</taxon>
        <taxon>Bryobacterales</taxon>
        <taxon>Bryobacteraceae</taxon>
        <taxon>Paludibaculum</taxon>
    </lineage>
</organism>
<evidence type="ECO:0000256" key="1">
    <source>
        <dbReference type="SAM" id="MobiDB-lite"/>
    </source>
</evidence>
<keyword evidence="3" id="KW-1185">Reference proteome</keyword>
<protein>
    <submittedName>
        <fullName evidence="2">Uncharacterized protein</fullName>
    </submittedName>
</protein>
<gene>
    <name evidence="2" type="ORF">IRI77_25535</name>
</gene>
<dbReference type="RefSeq" id="WP_194447823.1">
    <property type="nucleotide sequence ID" value="NZ_CP063849.1"/>
</dbReference>